<dbReference type="EMBL" id="CP043316">
    <property type="protein sequence ID" value="QEK38546.1"/>
    <property type="molecule type" value="Genomic_DNA"/>
</dbReference>
<dbReference type="Proteomes" id="UP000325004">
    <property type="component" value="Chromosome"/>
</dbReference>
<dbReference type="OrthoDB" id="356681at2"/>
<keyword evidence="3" id="KW-1185">Reference proteome</keyword>
<feature type="compositionally biased region" description="Low complexity" evidence="1">
    <location>
        <begin position="67"/>
        <end position="80"/>
    </location>
</feature>
<protein>
    <submittedName>
        <fullName evidence="2">Uncharacterized protein</fullName>
    </submittedName>
</protein>
<feature type="region of interest" description="Disordered" evidence="1">
    <location>
        <begin position="32"/>
        <end position="106"/>
    </location>
</feature>
<reference evidence="2 3" key="1">
    <citation type="submission" date="2019-08" db="EMBL/GenBank/DDBJ databases">
        <title>Highly reduced genomes of protist endosymbionts show evolutionary convergence.</title>
        <authorList>
            <person name="George E."/>
            <person name="Husnik F."/>
            <person name="Tashyreva D."/>
            <person name="Prokopchuk G."/>
            <person name="Horak A."/>
            <person name="Kwong W.K."/>
            <person name="Lukes J."/>
            <person name="Keeling P.J."/>
        </authorList>
    </citation>
    <scope>NUCLEOTIDE SEQUENCE [LARGE SCALE GENOMIC DNA]</scope>
    <source>
        <strain evidence="2">1604LC</strain>
    </source>
</reference>
<dbReference type="KEGG" id="cpri:FZC34_01315"/>
<evidence type="ECO:0000313" key="2">
    <source>
        <dbReference type="EMBL" id="QEK38546.1"/>
    </source>
</evidence>
<feature type="compositionally biased region" description="Basic and acidic residues" evidence="1">
    <location>
        <begin position="39"/>
        <end position="48"/>
    </location>
</feature>
<dbReference type="AlphaFoldDB" id="A0A5C0UEM2"/>
<evidence type="ECO:0000256" key="1">
    <source>
        <dbReference type="SAM" id="MobiDB-lite"/>
    </source>
</evidence>
<sequence length="590" mass="67574">MQRLSFLILILCINNLDAVDTPTAIPIGARVQSDMHMQSSDKTDRELSYTDAQDEPIQEDPETPILQRSTQTEQSGQSQTVTPTPASAKSSVQFHTPTQPIPTPVSETPLQAFAKKQSNDLPDANEFIRIIGQDKFDQMVNRFNGGINGFNDLRNPYIAPDDQAKRFNFKGMSNYLNSLSRYNTKSTLFELNGKVNALKYEMDEIPEIWIKKHTEDYFSNLYKGCSVSFQEKKDGVQLGFKAIVSLQNADQIKYHVKSHAAGWAKNEMGSINSTAKPAEFDEVFIFHALSILGNNGSSIGPNDIHFYGRDIKNVCIATKDIDEFQTYDCIAKNNALQELVGKLVEELRTENRSINKNDDQFEPDAKKRKTADLFELTEIPFVNEKQVREIEEDIIARNFLYEMTKMDVINRIFSLRDVYNNTGNFGFVFKDDKCKLKIIDFRPSIHLNQDNYNAVVLKHGHESSEFDYFAIGNGIFQGSKDNIIQYAFKLRPVHLRIKDAKKILNEIFSDFDKKLDEIINKSTVQYRQLKTDKEAENHAINILDRSCRILKIIIKANYQSMLDGVNNDTITFKNNDINTNYLRDYCRDVE</sequence>
<name>A0A5C0UEM2_9PROT</name>
<gene>
    <name evidence="2" type="ORF">FZC34_01315</name>
</gene>
<evidence type="ECO:0000313" key="3">
    <source>
        <dbReference type="Proteomes" id="UP000325004"/>
    </source>
</evidence>
<organism evidence="2 3">
    <name type="scientific">Candidatus Cytomitobacter primus</name>
    <dbReference type="NCBI Taxonomy" id="2066024"/>
    <lineage>
        <taxon>Bacteria</taxon>
        <taxon>Pseudomonadati</taxon>
        <taxon>Pseudomonadota</taxon>
        <taxon>Alphaproteobacteria</taxon>
        <taxon>Holosporales</taxon>
        <taxon>Holosporaceae</taxon>
        <taxon>Candidatus Cytomitobacter</taxon>
    </lineage>
</organism>
<feature type="compositionally biased region" description="Polar residues" evidence="1">
    <location>
        <begin position="81"/>
        <end position="98"/>
    </location>
</feature>
<proteinExistence type="predicted"/>
<dbReference type="RefSeq" id="WP_148971662.1">
    <property type="nucleotide sequence ID" value="NZ_CP043316.1"/>
</dbReference>
<accession>A0A5C0UEM2</accession>
<feature type="compositionally biased region" description="Acidic residues" evidence="1">
    <location>
        <begin position="52"/>
        <end position="62"/>
    </location>
</feature>